<evidence type="ECO:0000313" key="8">
    <source>
        <dbReference type="EMBL" id="KAF4355372.1"/>
    </source>
</evidence>
<dbReference type="Pfam" id="PF00560">
    <property type="entry name" value="LRR_1"/>
    <property type="match status" value="8"/>
</dbReference>
<comment type="subcellular location">
    <subcellularLocation>
        <location evidence="1">Cell membrane</location>
    </subcellularLocation>
</comment>
<accession>A0A7J6EAL9</accession>
<protein>
    <submittedName>
        <fullName evidence="8">Uncharacterized protein</fullName>
    </submittedName>
</protein>
<dbReference type="AlphaFoldDB" id="A0A7J6EAL9"/>
<dbReference type="SUPFAM" id="SSF52047">
    <property type="entry name" value="RNI-like"/>
    <property type="match status" value="1"/>
</dbReference>
<evidence type="ECO:0000256" key="1">
    <source>
        <dbReference type="ARBA" id="ARBA00004236"/>
    </source>
</evidence>
<dbReference type="Proteomes" id="UP000525078">
    <property type="component" value="Unassembled WGS sequence"/>
</dbReference>
<dbReference type="InterPro" id="IPR001611">
    <property type="entry name" value="Leu-rich_rpt"/>
</dbReference>
<dbReference type="SUPFAM" id="SSF52058">
    <property type="entry name" value="L domain-like"/>
    <property type="match status" value="1"/>
</dbReference>
<dbReference type="EMBL" id="JAATIP010000267">
    <property type="protein sequence ID" value="KAF4355372.1"/>
    <property type="molecule type" value="Genomic_DNA"/>
</dbReference>
<evidence type="ECO:0000256" key="2">
    <source>
        <dbReference type="ARBA" id="ARBA00022475"/>
    </source>
</evidence>
<dbReference type="PANTHER" id="PTHR48054">
    <property type="entry name" value="RECEPTOR KINASE-LIKE PROTEIN XA21"/>
    <property type="match status" value="1"/>
</dbReference>
<reference evidence="8 9" key="1">
    <citation type="journal article" date="2020" name="bioRxiv">
        <title>Sequence and annotation of 42 cannabis genomes reveals extensive copy number variation in cannabinoid synthesis and pathogen resistance genes.</title>
        <authorList>
            <person name="Mckernan K.J."/>
            <person name="Helbert Y."/>
            <person name="Kane L.T."/>
            <person name="Ebling H."/>
            <person name="Zhang L."/>
            <person name="Liu B."/>
            <person name="Eaton Z."/>
            <person name="Mclaughlin S."/>
            <person name="Kingan S."/>
            <person name="Baybayan P."/>
            <person name="Concepcion G."/>
            <person name="Jordan M."/>
            <person name="Riva A."/>
            <person name="Barbazuk W."/>
            <person name="Harkins T."/>
        </authorList>
    </citation>
    <scope>NUCLEOTIDE SEQUENCE [LARGE SCALE GENOMIC DNA]</scope>
    <source>
        <strain evidence="9">cv. Jamaican Lion 4</strain>
        <tissue evidence="8">Leaf</tissue>
    </source>
</reference>
<organism evidence="8 9">
    <name type="scientific">Cannabis sativa</name>
    <name type="common">Hemp</name>
    <name type="synonym">Marijuana</name>
    <dbReference type="NCBI Taxonomy" id="3483"/>
    <lineage>
        <taxon>Eukaryota</taxon>
        <taxon>Viridiplantae</taxon>
        <taxon>Streptophyta</taxon>
        <taxon>Embryophyta</taxon>
        <taxon>Tracheophyta</taxon>
        <taxon>Spermatophyta</taxon>
        <taxon>Magnoliopsida</taxon>
        <taxon>eudicotyledons</taxon>
        <taxon>Gunneridae</taxon>
        <taxon>Pentapetalae</taxon>
        <taxon>rosids</taxon>
        <taxon>fabids</taxon>
        <taxon>Rosales</taxon>
        <taxon>Cannabaceae</taxon>
        <taxon>Cannabis</taxon>
    </lineage>
</organism>
<dbReference type="Gene3D" id="3.80.10.10">
    <property type="entry name" value="Ribonuclease Inhibitor"/>
    <property type="match status" value="4"/>
</dbReference>
<dbReference type="InterPro" id="IPR032675">
    <property type="entry name" value="LRR_dom_sf"/>
</dbReference>
<keyword evidence="5" id="KW-0677">Repeat</keyword>
<keyword evidence="3" id="KW-0433">Leucine-rich repeat</keyword>
<evidence type="ECO:0000256" key="4">
    <source>
        <dbReference type="ARBA" id="ARBA00022729"/>
    </source>
</evidence>
<dbReference type="SMART" id="SM00369">
    <property type="entry name" value="LRR_TYP"/>
    <property type="match status" value="4"/>
</dbReference>
<keyword evidence="2" id="KW-1003">Cell membrane</keyword>
<evidence type="ECO:0000256" key="7">
    <source>
        <dbReference type="ARBA" id="ARBA00023180"/>
    </source>
</evidence>
<dbReference type="FunFam" id="3.80.10.10:FF:000041">
    <property type="entry name" value="LRR receptor-like serine/threonine-protein kinase ERECTA"/>
    <property type="match status" value="2"/>
</dbReference>
<gene>
    <name evidence="8" type="ORF">F8388_026642</name>
</gene>
<keyword evidence="7" id="KW-0325">Glycoprotein</keyword>
<sequence length="481" mass="52695">MTFMLQKCSEFSKEESFGGGICRESLLIFSLLVFTSEGLNSEGYVPCWLTIIIIWETGILLIEPPCGWSGVNCNTSDFDQVVWSLDLRSMNLSGTISSSIGGLWGIPPQLGNLSNLTRLNVCNNKLSGSLPEELGRLSLMIEFVAYTNNLTGPLPRSIGEMKSLRTFRAGQNAISGSIPGEISGCQSLELLGLAQNHLGGGVAKRNRYAWTLDRLDSMGQRALGAYSRGAWQLCNTSEFSNLKSLTKLDLSINFLQGSIPSGFQYQLFDNSLNGTIPQGFGLYSQLWVVDFSDNHLTGRIPPHLCRNSNLILLNLETNKLYGNIPTGILNCKTLVQLRLVGNSLTGSFPSELCNLVNLSAIALDQNNWQRLHISDNYFNSEVPTEIGNLSQLVTFNLSSNLPHRGLDLSRNHFEGPLPDELGTLLQLEILRLSENRFTGSIPSALGNLSRLTELQMGGNRFSNEIPPELGSLSGLQIANES</sequence>
<keyword evidence="4" id="KW-0732">Signal</keyword>
<evidence type="ECO:0000256" key="3">
    <source>
        <dbReference type="ARBA" id="ARBA00022614"/>
    </source>
</evidence>
<dbReference type="InterPro" id="IPR003591">
    <property type="entry name" value="Leu-rich_rpt_typical-subtyp"/>
</dbReference>
<keyword evidence="6" id="KW-0472">Membrane</keyword>
<evidence type="ECO:0000256" key="6">
    <source>
        <dbReference type="ARBA" id="ARBA00023136"/>
    </source>
</evidence>
<dbReference type="InterPro" id="IPR052592">
    <property type="entry name" value="LRR-RLK"/>
</dbReference>
<proteinExistence type="predicted"/>
<evidence type="ECO:0000256" key="5">
    <source>
        <dbReference type="ARBA" id="ARBA00022737"/>
    </source>
</evidence>
<name>A0A7J6EAL9_CANSA</name>
<dbReference type="PANTHER" id="PTHR48054:SF66">
    <property type="entry name" value="PROTEIN KINASE DOMAIN-CONTAINING PROTEIN"/>
    <property type="match status" value="1"/>
</dbReference>
<dbReference type="GO" id="GO:0005886">
    <property type="term" value="C:plasma membrane"/>
    <property type="evidence" value="ECO:0007669"/>
    <property type="project" value="UniProtKB-SubCell"/>
</dbReference>
<comment type="caution">
    <text evidence="8">The sequence shown here is derived from an EMBL/GenBank/DDBJ whole genome shotgun (WGS) entry which is preliminary data.</text>
</comment>
<evidence type="ECO:0000313" key="9">
    <source>
        <dbReference type="Proteomes" id="UP000525078"/>
    </source>
</evidence>
<dbReference type="FunFam" id="3.80.10.10:FF:000383">
    <property type="entry name" value="Leucine-rich repeat receptor protein kinase EMS1"/>
    <property type="match status" value="1"/>
</dbReference>